<evidence type="ECO:0000259" key="9">
    <source>
        <dbReference type="SMART" id="SM00134"/>
    </source>
</evidence>
<dbReference type="InterPro" id="IPR016054">
    <property type="entry name" value="LY6_UPA_recep-like"/>
</dbReference>
<feature type="chain" id="PRO_5026187753" evidence="8">
    <location>
        <begin position="19"/>
        <end position="208"/>
    </location>
</feature>
<feature type="domain" description="UPAR/Ly6" evidence="9">
    <location>
        <begin position="19"/>
        <end position="113"/>
    </location>
</feature>
<keyword evidence="11" id="KW-1185">Reference proteome</keyword>
<reference evidence="11" key="2">
    <citation type="submission" date="2019-02" db="EMBL/GenBank/DDBJ databases">
        <title>Opniocepnalus argus Var Kimnra genome.</title>
        <authorList>
            <person name="Zhou C."/>
            <person name="Xiao S."/>
        </authorList>
    </citation>
    <scope>NUCLEOTIDE SEQUENCE [LARGE SCALE GENOMIC DNA]</scope>
</reference>
<keyword evidence="4" id="KW-0964">Secreted</keyword>
<keyword evidence="10" id="KW-0418">Kinase</keyword>
<dbReference type="SUPFAM" id="SSF57302">
    <property type="entry name" value="Snake toxin-like"/>
    <property type="match status" value="2"/>
</dbReference>
<protein>
    <submittedName>
        <fullName evidence="10">Urokinase plasminogen activator surface receptor</fullName>
    </submittedName>
</protein>
<dbReference type="Gene3D" id="2.10.60.10">
    <property type="entry name" value="CD59"/>
    <property type="match status" value="2"/>
</dbReference>
<reference evidence="10 11" key="1">
    <citation type="submission" date="2019-02" db="EMBL/GenBank/DDBJ databases">
        <title>Opniocepnalus argus genome.</title>
        <authorList>
            <person name="Zhou C."/>
            <person name="Xiao S."/>
        </authorList>
    </citation>
    <scope>NUCLEOTIDE SEQUENCE [LARGE SCALE GENOMIC DNA]</scope>
    <source>
        <strain evidence="10">OARG1902GOOAL</strain>
        <tissue evidence="10">Muscle</tissue>
    </source>
</reference>
<comment type="subcellular location">
    <subcellularLocation>
        <location evidence="1">Cell membrane</location>
    </subcellularLocation>
    <subcellularLocation>
        <location evidence="2">Secreted</location>
    </subcellularLocation>
</comment>
<dbReference type="InterPro" id="IPR050918">
    <property type="entry name" value="CNF-like_PLA2_Inhibitor"/>
</dbReference>
<evidence type="ECO:0000313" key="10">
    <source>
        <dbReference type="EMBL" id="KAF3691777.1"/>
    </source>
</evidence>
<keyword evidence="10" id="KW-0808">Transferase</keyword>
<evidence type="ECO:0000256" key="3">
    <source>
        <dbReference type="ARBA" id="ARBA00022475"/>
    </source>
</evidence>
<sequence>MHLLTLIFGIVLLPKAHTLKCYECLPGFTSGSCTNKEKECPSQTQCLASRVVSYAGESKLVDMSLKTCSLAEDCIGGSINYGAYRTAVTTKCCTTELCNNQPPADPNRSKPNGKKCFTCNNQTCTAALDCEGDEDYCISATVAAVGQEMTVKGCVSKSVCSNEVSAWLKGSMQAQMSCCQGDFCNSASSIRAGLLLLLAPLISLAVLF</sequence>
<evidence type="ECO:0000256" key="4">
    <source>
        <dbReference type="ARBA" id="ARBA00022525"/>
    </source>
</evidence>
<evidence type="ECO:0000256" key="2">
    <source>
        <dbReference type="ARBA" id="ARBA00004613"/>
    </source>
</evidence>
<keyword evidence="3" id="KW-1003">Cell membrane</keyword>
<name>A0A6G1PNI3_CHAAH</name>
<keyword evidence="10" id="KW-0675">Receptor</keyword>
<dbReference type="InterPro" id="IPR035076">
    <property type="entry name" value="Toxin/TOLIP"/>
</dbReference>
<accession>A0A6G1PNI3</accession>
<proteinExistence type="predicted"/>
<dbReference type="AlphaFoldDB" id="A0A6G1PNI3"/>
<evidence type="ECO:0000256" key="7">
    <source>
        <dbReference type="ARBA" id="ARBA00023180"/>
    </source>
</evidence>
<evidence type="ECO:0000256" key="6">
    <source>
        <dbReference type="ARBA" id="ARBA00023136"/>
    </source>
</evidence>
<feature type="signal peptide" evidence="8">
    <location>
        <begin position="1"/>
        <end position="18"/>
    </location>
</feature>
<keyword evidence="7" id="KW-0325">Glycoprotein</keyword>
<dbReference type="InterPro" id="IPR045860">
    <property type="entry name" value="Snake_toxin-like_sf"/>
</dbReference>
<dbReference type="Pfam" id="PF00087">
    <property type="entry name" value="Toxin_TOLIP"/>
    <property type="match status" value="1"/>
</dbReference>
<dbReference type="EMBL" id="CM015718">
    <property type="protein sequence ID" value="KAF3691777.1"/>
    <property type="molecule type" value="Genomic_DNA"/>
</dbReference>
<dbReference type="Pfam" id="PF00021">
    <property type="entry name" value="UPAR_LY6"/>
    <property type="match status" value="1"/>
</dbReference>
<dbReference type="GO" id="GO:0005886">
    <property type="term" value="C:plasma membrane"/>
    <property type="evidence" value="ECO:0007669"/>
    <property type="project" value="UniProtKB-SubCell"/>
</dbReference>
<evidence type="ECO:0000256" key="1">
    <source>
        <dbReference type="ARBA" id="ARBA00004236"/>
    </source>
</evidence>
<keyword evidence="5 8" id="KW-0732">Signal</keyword>
<evidence type="ECO:0000256" key="5">
    <source>
        <dbReference type="ARBA" id="ARBA00022729"/>
    </source>
</evidence>
<organism evidence="10 11">
    <name type="scientific">Channa argus</name>
    <name type="common">Northern snakehead</name>
    <name type="synonym">Ophicephalus argus</name>
    <dbReference type="NCBI Taxonomy" id="215402"/>
    <lineage>
        <taxon>Eukaryota</taxon>
        <taxon>Metazoa</taxon>
        <taxon>Chordata</taxon>
        <taxon>Craniata</taxon>
        <taxon>Vertebrata</taxon>
        <taxon>Euteleostomi</taxon>
        <taxon>Actinopterygii</taxon>
        <taxon>Neopterygii</taxon>
        <taxon>Teleostei</taxon>
        <taxon>Neoteleostei</taxon>
        <taxon>Acanthomorphata</taxon>
        <taxon>Anabantaria</taxon>
        <taxon>Anabantiformes</taxon>
        <taxon>Channoidei</taxon>
        <taxon>Channidae</taxon>
        <taxon>Channa</taxon>
    </lineage>
</organism>
<dbReference type="GO" id="GO:0005576">
    <property type="term" value="C:extracellular region"/>
    <property type="evidence" value="ECO:0007669"/>
    <property type="project" value="UniProtKB-SubCell"/>
</dbReference>
<evidence type="ECO:0000313" key="11">
    <source>
        <dbReference type="Proteomes" id="UP000503349"/>
    </source>
</evidence>
<feature type="domain" description="UPAR/Ly6" evidence="9">
    <location>
        <begin position="115"/>
        <end position="197"/>
    </location>
</feature>
<dbReference type="PANTHER" id="PTHR20914">
    <property type="entry name" value="LY6/PLAUR DOMAIN-CONTAINING PROTEIN 8"/>
    <property type="match status" value="1"/>
</dbReference>
<keyword evidence="6" id="KW-0472">Membrane</keyword>
<dbReference type="PANTHER" id="PTHR20914:SF26">
    <property type="entry name" value="PHOSPHOLIPASE A2 INHIBITOR CNF-LIKE"/>
    <property type="match status" value="1"/>
</dbReference>
<gene>
    <name evidence="10" type="ORF">EXN66_Car007452</name>
</gene>
<dbReference type="GO" id="GO:0016301">
    <property type="term" value="F:kinase activity"/>
    <property type="evidence" value="ECO:0007669"/>
    <property type="project" value="UniProtKB-KW"/>
</dbReference>
<dbReference type="Proteomes" id="UP000503349">
    <property type="component" value="Chromosome 7"/>
</dbReference>
<evidence type="ECO:0000256" key="8">
    <source>
        <dbReference type="SAM" id="SignalP"/>
    </source>
</evidence>
<dbReference type="SMART" id="SM00134">
    <property type="entry name" value="LU"/>
    <property type="match status" value="2"/>
</dbReference>